<dbReference type="HOGENOM" id="CLU_847024_0_0_11"/>
<feature type="region of interest" description="Disordered" evidence="1">
    <location>
        <begin position="1"/>
        <end position="20"/>
    </location>
</feature>
<proteinExistence type="predicted"/>
<reference evidence="3" key="1">
    <citation type="journal article" date="2007" name="Proc. Natl. Acad. Sci. U.S.A.">
        <title>Genome sequencing reveals complex secondary metabolome in the marine actinomycete Salinispora tropica.</title>
        <authorList>
            <person name="Udwary D.W."/>
            <person name="Zeigler L."/>
            <person name="Asolkar R.N."/>
            <person name="Singan V."/>
            <person name="Lapidus A."/>
            <person name="Fenical W."/>
            <person name="Jensen P.R."/>
            <person name="Moore B.S."/>
        </authorList>
    </citation>
    <scope>NUCLEOTIDE SEQUENCE [LARGE SCALE GENOMIC DNA]</scope>
    <source>
        <strain evidence="3">ATCC BAA-916 / DSM 44818 / CNB-440</strain>
    </source>
</reference>
<name>A4X9E5_SALTO</name>
<evidence type="ECO:0000313" key="3">
    <source>
        <dbReference type="Proteomes" id="UP000000235"/>
    </source>
</evidence>
<dbReference type="EMBL" id="CP000667">
    <property type="protein sequence ID" value="ABP55512.1"/>
    <property type="molecule type" value="Genomic_DNA"/>
</dbReference>
<evidence type="ECO:0000256" key="1">
    <source>
        <dbReference type="SAM" id="MobiDB-lite"/>
    </source>
</evidence>
<accession>A4X9E5</accession>
<feature type="compositionally biased region" description="Low complexity" evidence="1">
    <location>
        <begin position="144"/>
        <end position="153"/>
    </location>
</feature>
<protein>
    <submittedName>
        <fullName evidence="2">Uncharacterized protein</fullName>
    </submittedName>
</protein>
<sequence length="328" mass="34520">MRGGSAFAEQHAASVPGHPHLVLRITPSRSLTDPGDAAVGRHPPPVRGRIRRCAGCLPQDHGRGCGRPGRRGWRRATPRGGAPARSGGARHAAQPAEQADDPRAPRQPPGGHHHRPGRRASEPPAPAGARPARPRPPPPPSPGSPAAGRTAAATNHRQPSGPVRSACPPSTRPAPLPRRRRGPPHPCGRAAGRSAGAGTPPPGTRPGRSRRARRAGRAARRSHRPGRLTAGRTPAGRRSTDRAGRRSPQPSERPGPGPRRPTDRLPLRAYYAHPEPTPAVRLSFGGSGRHKHEHGERSDDGAGYQGRAEPAARPGEDPADQRATAGYQ</sequence>
<dbReference type="KEGG" id="stp:Strop_3075"/>
<feature type="compositionally biased region" description="Low complexity" evidence="1">
    <location>
        <begin position="78"/>
        <end position="93"/>
    </location>
</feature>
<dbReference type="AlphaFoldDB" id="A4X9E5"/>
<organism evidence="2 3">
    <name type="scientific">Salinispora tropica (strain ATCC BAA-916 / DSM 44818 / JCM 13857 / NBRC 105044 / CNB-440)</name>
    <dbReference type="NCBI Taxonomy" id="369723"/>
    <lineage>
        <taxon>Bacteria</taxon>
        <taxon>Bacillati</taxon>
        <taxon>Actinomycetota</taxon>
        <taxon>Actinomycetes</taxon>
        <taxon>Micromonosporales</taxon>
        <taxon>Micromonosporaceae</taxon>
        <taxon>Salinispora</taxon>
    </lineage>
</organism>
<feature type="compositionally biased region" description="Pro residues" evidence="1">
    <location>
        <begin position="134"/>
        <end position="143"/>
    </location>
</feature>
<feature type="region of interest" description="Disordered" evidence="1">
    <location>
        <begin position="26"/>
        <end position="328"/>
    </location>
</feature>
<evidence type="ECO:0000313" key="2">
    <source>
        <dbReference type="EMBL" id="ABP55512.1"/>
    </source>
</evidence>
<feature type="compositionally biased region" description="Basic residues" evidence="1">
    <location>
        <begin position="207"/>
        <end position="226"/>
    </location>
</feature>
<feature type="compositionally biased region" description="Basic residues" evidence="1">
    <location>
        <begin position="68"/>
        <end position="77"/>
    </location>
</feature>
<feature type="compositionally biased region" description="Low complexity" evidence="1">
    <location>
        <begin position="187"/>
        <end position="198"/>
    </location>
</feature>
<keyword evidence="3" id="KW-1185">Reference proteome</keyword>
<dbReference type="Proteomes" id="UP000000235">
    <property type="component" value="Chromosome"/>
</dbReference>
<gene>
    <name evidence="2" type="ordered locus">Strop_3075</name>
</gene>